<organism evidence="1">
    <name type="scientific">Anguilla anguilla</name>
    <name type="common">European freshwater eel</name>
    <name type="synonym">Muraena anguilla</name>
    <dbReference type="NCBI Taxonomy" id="7936"/>
    <lineage>
        <taxon>Eukaryota</taxon>
        <taxon>Metazoa</taxon>
        <taxon>Chordata</taxon>
        <taxon>Craniata</taxon>
        <taxon>Vertebrata</taxon>
        <taxon>Euteleostomi</taxon>
        <taxon>Actinopterygii</taxon>
        <taxon>Neopterygii</taxon>
        <taxon>Teleostei</taxon>
        <taxon>Anguilliformes</taxon>
        <taxon>Anguillidae</taxon>
        <taxon>Anguilla</taxon>
    </lineage>
</organism>
<dbReference type="AlphaFoldDB" id="A0A0E9PBR5"/>
<accession>A0A0E9PBR5</accession>
<sequence length="22" mass="2589">MVLQLDYYIQYGHCLDCNGINI</sequence>
<name>A0A0E9PBR5_ANGAN</name>
<reference evidence="1" key="2">
    <citation type="journal article" date="2015" name="Fish Shellfish Immunol.">
        <title>Early steps in the European eel (Anguilla anguilla)-Vibrio vulnificus interaction in the gills: Role of the RtxA13 toxin.</title>
        <authorList>
            <person name="Callol A."/>
            <person name="Pajuelo D."/>
            <person name="Ebbesson L."/>
            <person name="Teles M."/>
            <person name="MacKenzie S."/>
            <person name="Amaro C."/>
        </authorList>
    </citation>
    <scope>NUCLEOTIDE SEQUENCE</scope>
</reference>
<reference evidence="1" key="1">
    <citation type="submission" date="2014-11" db="EMBL/GenBank/DDBJ databases">
        <authorList>
            <person name="Amaro Gonzalez C."/>
        </authorList>
    </citation>
    <scope>NUCLEOTIDE SEQUENCE</scope>
</reference>
<protein>
    <submittedName>
        <fullName evidence="1">Uncharacterized protein</fullName>
    </submittedName>
</protein>
<proteinExistence type="predicted"/>
<dbReference type="EMBL" id="GBXM01106456">
    <property type="protein sequence ID" value="JAH02121.1"/>
    <property type="molecule type" value="Transcribed_RNA"/>
</dbReference>
<evidence type="ECO:0000313" key="1">
    <source>
        <dbReference type="EMBL" id="JAH02121.1"/>
    </source>
</evidence>